<dbReference type="AlphaFoldDB" id="A0A2X0NN06"/>
<sequence length="159" mass="17983">MSVQTPRPVRGPPRRHPSIEFRAPPLRSASRASPSTTPAPNHSTKPTTVLGHWRPRLTQEDRRNSSELRRKTKVILGEILGEDSTPRPVQIEAIAALFELDQFANRDWYDAVNHQAANLNRKGKKAVVVSEETWRDGKLYMQMDDPNHTISFILIVCVG</sequence>
<feature type="region of interest" description="Disordered" evidence="1">
    <location>
        <begin position="1"/>
        <end position="68"/>
    </location>
</feature>
<accession>A0A2X0NN06</accession>
<name>A0A2X0NN06_9BASI</name>
<gene>
    <name evidence="2" type="primary">BQ5605_C010g06171</name>
    <name evidence="2" type="ORF">BQ5605_C010G06171</name>
</gene>
<reference evidence="2 3" key="1">
    <citation type="submission" date="2016-11" db="EMBL/GenBank/DDBJ databases">
        <authorList>
            <person name="Jaros S."/>
            <person name="Januszkiewicz K."/>
            <person name="Wedrychowicz H."/>
        </authorList>
    </citation>
    <scope>NUCLEOTIDE SEQUENCE [LARGE SCALE GENOMIC DNA]</scope>
</reference>
<evidence type="ECO:0000313" key="2">
    <source>
        <dbReference type="EMBL" id="SGY14399.1"/>
    </source>
</evidence>
<feature type="compositionally biased region" description="Basic and acidic residues" evidence="1">
    <location>
        <begin position="57"/>
        <end position="68"/>
    </location>
</feature>
<dbReference type="Proteomes" id="UP000249464">
    <property type="component" value="Unassembled WGS sequence"/>
</dbReference>
<evidence type="ECO:0000256" key="1">
    <source>
        <dbReference type="SAM" id="MobiDB-lite"/>
    </source>
</evidence>
<keyword evidence="3" id="KW-1185">Reference proteome</keyword>
<feature type="compositionally biased region" description="Low complexity" evidence="1">
    <location>
        <begin position="22"/>
        <end position="40"/>
    </location>
</feature>
<proteinExistence type="predicted"/>
<organism evidence="2 3">
    <name type="scientific">Microbotryum silenes-dioicae</name>
    <dbReference type="NCBI Taxonomy" id="796604"/>
    <lineage>
        <taxon>Eukaryota</taxon>
        <taxon>Fungi</taxon>
        <taxon>Dikarya</taxon>
        <taxon>Basidiomycota</taxon>
        <taxon>Pucciniomycotina</taxon>
        <taxon>Microbotryomycetes</taxon>
        <taxon>Microbotryales</taxon>
        <taxon>Microbotryaceae</taxon>
        <taxon>Microbotryum</taxon>
    </lineage>
</organism>
<protein>
    <submittedName>
        <fullName evidence="2">BQ5605_C010g06171 protein</fullName>
    </submittedName>
</protein>
<evidence type="ECO:0000313" key="3">
    <source>
        <dbReference type="Proteomes" id="UP000249464"/>
    </source>
</evidence>
<dbReference type="EMBL" id="FQNC01000012">
    <property type="protein sequence ID" value="SGY14399.1"/>
    <property type="molecule type" value="Genomic_DNA"/>
</dbReference>